<dbReference type="SUPFAM" id="SSF53474">
    <property type="entry name" value="alpha/beta-Hydrolases"/>
    <property type="match status" value="1"/>
</dbReference>
<dbReference type="VEuPathDB" id="MicrosporidiaDB:M970_090740"/>
<dbReference type="PANTHER" id="PTHR12277">
    <property type="entry name" value="ALPHA/BETA HYDROLASE DOMAIN-CONTAINING PROTEIN"/>
    <property type="match status" value="1"/>
</dbReference>
<keyword evidence="1" id="KW-0472">Membrane</keyword>
<accession>M1JLR5</accession>
<dbReference type="AlphaFoldDB" id="M1JLR5"/>
<reference evidence="2" key="1">
    <citation type="journal article" date="2013" name="Eukaryot. Cell">
        <title>Extremely Reduced Levels of Heterozygosity in the Vertebrate Pathogen Encephalitozoon cuniculi.</title>
        <authorList>
            <person name="Selman M."/>
            <person name="Sak B."/>
            <person name="Kvac M."/>
            <person name="Farinelli L."/>
            <person name="Weiss L.M."/>
            <person name="Corradi N."/>
        </authorList>
    </citation>
    <scope>NUCLEOTIDE SEQUENCE</scope>
</reference>
<proteinExistence type="predicted"/>
<sequence length="326" mass="36850">MTPVLYFIPTIVVPVFVIIWGCLHSILIRPHPTFCRQAWVPACPDIKMDFFPPSMELGLAAMLSMYTILGVVILSLDFLFLLFTIQRSLYFFGKGMRRKPENIRVRLVSRGQSEVDLYLIDQMSSTDIIYLPGNFVVTREHIEFCKYLSKALRCNTVSMIYRGIAGNPHVPSERGIVEDVSTASEWLSRRSTRKVVVGFSIGAAVGIRLAGMCRVDALVLVNPFISLREVVSSIPLGRVLKHLVVDEWSNMNGVKDIDVPVYFVVSSDDEIVPESHADALIKRTRHPRKIVIRNADHNEPMRNFMVHVLPVVSEALVDGRQLDDKE</sequence>
<dbReference type="VEuPathDB" id="MicrosporidiaDB:AEWQ_090750"/>
<feature type="transmembrane region" description="Helical" evidence="1">
    <location>
        <begin position="6"/>
        <end position="27"/>
    </location>
</feature>
<dbReference type="VEuPathDB" id="MicrosporidiaDB:AEWR_090740"/>
<dbReference type="Gene3D" id="3.40.50.1820">
    <property type="entry name" value="alpha/beta hydrolase"/>
    <property type="match status" value="1"/>
</dbReference>
<dbReference type="VEuPathDB" id="MicrosporidiaDB:ECU09_0730"/>
<keyword evidence="1" id="KW-0812">Transmembrane</keyword>
<keyword evidence="1" id="KW-1133">Transmembrane helix</keyword>
<dbReference type="ESTHER" id="enccu-ECU09.0730">
    <property type="family name" value="ABHD13-BEM46"/>
</dbReference>
<dbReference type="OMA" id="ANHHENS"/>
<dbReference type="PANTHER" id="PTHR12277:SF81">
    <property type="entry name" value="PROTEIN ABHD13"/>
    <property type="match status" value="1"/>
</dbReference>
<dbReference type="VEuPathDB" id="MicrosporidiaDB:AEWD_090760"/>
<organism evidence="2">
    <name type="scientific">Encephalitozoon cuniculi</name>
    <name type="common">Microsporidian parasite</name>
    <dbReference type="NCBI Taxonomy" id="6035"/>
    <lineage>
        <taxon>Eukaryota</taxon>
        <taxon>Fungi</taxon>
        <taxon>Fungi incertae sedis</taxon>
        <taxon>Microsporidia</taxon>
        <taxon>Unikaryonidae</taxon>
        <taxon>Encephalitozoon</taxon>
    </lineage>
</organism>
<dbReference type="EMBL" id="KC513619">
    <property type="protein sequence ID" value="AGE96444.1"/>
    <property type="molecule type" value="Genomic_DNA"/>
</dbReference>
<evidence type="ECO:0000256" key="1">
    <source>
        <dbReference type="SAM" id="Phobius"/>
    </source>
</evidence>
<evidence type="ECO:0000313" key="2">
    <source>
        <dbReference type="EMBL" id="AGE96444.1"/>
    </source>
</evidence>
<protein>
    <submittedName>
        <fullName evidence="2">Bem1/bud5 suppressor</fullName>
    </submittedName>
</protein>
<feature type="transmembrane region" description="Helical" evidence="1">
    <location>
        <begin position="57"/>
        <end position="83"/>
    </location>
</feature>
<dbReference type="InterPro" id="IPR029058">
    <property type="entry name" value="AB_hydrolase_fold"/>
</dbReference>
<name>M1JLR5_ENCCN</name>